<dbReference type="AlphaFoldDB" id="A0A926ZZJ6"/>
<comment type="caution">
    <text evidence="6">The sequence shown here is derived from an EMBL/GenBank/DDBJ whole genome shotgun (WGS) entry which is preliminary data.</text>
</comment>
<dbReference type="EMBL" id="JACJQU010000002">
    <property type="protein sequence ID" value="MBD2292684.1"/>
    <property type="molecule type" value="Genomic_DNA"/>
</dbReference>
<dbReference type="Pfam" id="PF13245">
    <property type="entry name" value="AAA_19"/>
    <property type="match status" value="1"/>
</dbReference>
<dbReference type="PANTHER" id="PTHR11070">
    <property type="entry name" value="UVRD / RECB / PCRA DNA HELICASE FAMILY MEMBER"/>
    <property type="match status" value="1"/>
</dbReference>
<keyword evidence="3" id="KW-0347">Helicase</keyword>
<keyword evidence="1" id="KW-0547">Nucleotide-binding</keyword>
<evidence type="ECO:0000256" key="1">
    <source>
        <dbReference type="ARBA" id="ARBA00022741"/>
    </source>
</evidence>
<dbReference type="Proteomes" id="UP000662185">
    <property type="component" value="Unassembled WGS sequence"/>
</dbReference>
<dbReference type="SUPFAM" id="SSF52540">
    <property type="entry name" value="P-loop containing nucleoside triphosphate hydrolases"/>
    <property type="match status" value="1"/>
</dbReference>
<dbReference type="RefSeq" id="WP_190557368.1">
    <property type="nucleotide sequence ID" value="NZ_JACJQU010000002.1"/>
</dbReference>
<reference evidence="7" key="1">
    <citation type="journal article" date="2020" name="ISME J.">
        <title>Comparative genomics reveals insights into cyanobacterial evolution and habitat adaptation.</title>
        <authorList>
            <person name="Chen M.Y."/>
            <person name="Teng W.K."/>
            <person name="Zhao L."/>
            <person name="Hu C.X."/>
            <person name="Zhou Y.K."/>
            <person name="Han B.P."/>
            <person name="Song L.R."/>
            <person name="Shu W.S."/>
        </authorList>
    </citation>
    <scope>NUCLEOTIDE SEQUENCE [LARGE SCALE GENOMIC DNA]</scope>
    <source>
        <strain evidence="7">FACHB-251</strain>
    </source>
</reference>
<protein>
    <submittedName>
        <fullName evidence="6">AAA family ATPase</fullName>
    </submittedName>
</protein>
<organism evidence="6 7">
    <name type="scientific">Anabaena sphaerica FACHB-251</name>
    <dbReference type="NCBI Taxonomy" id="2692883"/>
    <lineage>
        <taxon>Bacteria</taxon>
        <taxon>Bacillati</taxon>
        <taxon>Cyanobacteriota</taxon>
        <taxon>Cyanophyceae</taxon>
        <taxon>Nostocales</taxon>
        <taxon>Nostocaceae</taxon>
        <taxon>Anabaena</taxon>
    </lineage>
</organism>
<dbReference type="InterPro" id="IPR014017">
    <property type="entry name" value="DNA_helicase_UvrD-like_C"/>
</dbReference>
<accession>A0A926ZZJ6</accession>
<dbReference type="GO" id="GO:0005524">
    <property type="term" value="F:ATP binding"/>
    <property type="evidence" value="ECO:0007669"/>
    <property type="project" value="UniProtKB-KW"/>
</dbReference>
<dbReference type="PANTHER" id="PTHR11070:SF45">
    <property type="entry name" value="DNA 3'-5' HELICASE"/>
    <property type="match status" value="1"/>
</dbReference>
<dbReference type="InterPro" id="IPR000212">
    <property type="entry name" value="DNA_helicase_UvrD/REP"/>
</dbReference>
<feature type="domain" description="UvrD-like helicase C-terminal" evidence="5">
    <location>
        <begin position="454"/>
        <end position="555"/>
    </location>
</feature>
<dbReference type="GO" id="GO:0016787">
    <property type="term" value="F:hydrolase activity"/>
    <property type="evidence" value="ECO:0007669"/>
    <property type="project" value="UniProtKB-KW"/>
</dbReference>
<keyword evidence="2" id="KW-0378">Hydrolase</keyword>
<evidence type="ECO:0000313" key="6">
    <source>
        <dbReference type="EMBL" id="MBD2292684.1"/>
    </source>
</evidence>
<evidence type="ECO:0000313" key="7">
    <source>
        <dbReference type="Proteomes" id="UP000662185"/>
    </source>
</evidence>
<keyword evidence="4" id="KW-0067">ATP-binding</keyword>
<dbReference type="GO" id="GO:0043138">
    <property type="term" value="F:3'-5' DNA helicase activity"/>
    <property type="evidence" value="ECO:0007669"/>
    <property type="project" value="TreeGrafter"/>
</dbReference>
<sequence length="670" mass="76542">MALILPESISSNSSQGERNLFRILSNQLPDNFSVWYKHIIDGKKIDFIILAPNFGLLIIQVINYHPNQILDVNIDNKTIYFYKENQEYHNIQPSFYLDIPGRKTRKRSQQVKKIAEINQYSWWENQEFLQSLITKLQHYPILNIKDIHNNNKLAIPVAHSVVFSNITEEQGLNKNLHNILPKSQVIYRDELLLLNSNSINTVSRLKQIFTDTNQFDFPDITTEQIDTIKAILFPEIAIKLVPASSKSVPDGFPIPDRSYVFRTLDHRQESIVRSIGQGHRIIYGVAGSGKTLILLSHAKLLLKINPQQKILILCFNRSLSAYLNSLLAQDIDQQILGINIRVLTFYALVNSEVRKIPSQGGFSTDYYDAILGELLLQKFSQIRNYYKYDAILIDEAQTFHPSWFKCCVAALKDPNNGNLMIVADGGQSIYKRQNFTWKSVGVKAVGRTMSKKFNLDKNYRNTQEILTAAWSLFHNTQNIDVQQIHEQISDDETLVFDVVKPENAMRHGLSPVLHIEKSENHELESVISLIQELQQVNGLSLNDIAVIYRMADDGKTQLLTALIQRLTNLGIETYWISKTRESEKNYSINQSGIKILNSLSALGLEFKAVLILWVQDWEFNIPAISENDILVGKRLYVAMTRAQDILHIFGSGNSAVIQQLQNSGNFIVKN</sequence>
<keyword evidence="7" id="KW-1185">Reference proteome</keyword>
<dbReference type="InterPro" id="IPR027417">
    <property type="entry name" value="P-loop_NTPase"/>
</dbReference>
<dbReference type="Gene3D" id="3.40.50.300">
    <property type="entry name" value="P-loop containing nucleotide triphosphate hydrolases"/>
    <property type="match status" value="2"/>
</dbReference>
<evidence type="ECO:0000256" key="4">
    <source>
        <dbReference type="ARBA" id="ARBA00022840"/>
    </source>
</evidence>
<proteinExistence type="predicted"/>
<name>A0A926ZZJ6_9NOST</name>
<evidence type="ECO:0000256" key="2">
    <source>
        <dbReference type="ARBA" id="ARBA00022801"/>
    </source>
</evidence>
<dbReference type="GO" id="GO:0000725">
    <property type="term" value="P:recombinational repair"/>
    <property type="evidence" value="ECO:0007669"/>
    <property type="project" value="TreeGrafter"/>
</dbReference>
<dbReference type="GO" id="GO:0005829">
    <property type="term" value="C:cytosol"/>
    <property type="evidence" value="ECO:0007669"/>
    <property type="project" value="TreeGrafter"/>
</dbReference>
<dbReference type="Pfam" id="PF13361">
    <property type="entry name" value="UvrD_C"/>
    <property type="match status" value="1"/>
</dbReference>
<dbReference type="GO" id="GO:0003677">
    <property type="term" value="F:DNA binding"/>
    <property type="evidence" value="ECO:0007669"/>
    <property type="project" value="InterPro"/>
</dbReference>
<evidence type="ECO:0000259" key="5">
    <source>
        <dbReference type="Pfam" id="PF13361"/>
    </source>
</evidence>
<gene>
    <name evidence="6" type="ORF">H6G06_04085</name>
</gene>
<evidence type="ECO:0000256" key="3">
    <source>
        <dbReference type="ARBA" id="ARBA00022806"/>
    </source>
</evidence>